<sequence length="155" mass="15532">MLGAVGQALAQVHGVQGAGRHAECGRAGVSRIADDLAVANLDDAVGSRRHFTVVGNQNDHMALARQFVEQGHDLGAAMAVEGAGGFVGEDDMAAVHQGAGDGHPLLLPTRQLVRPIAGALGQAQAGEQGAGAGMAFGGADAGIDRRHLDVFLGGA</sequence>
<organism evidence="1 2">
    <name type="scientific">Pseudomonas fluorescens</name>
    <dbReference type="NCBI Taxonomy" id="294"/>
    <lineage>
        <taxon>Bacteria</taxon>
        <taxon>Pseudomonadati</taxon>
        <taxon>Pseudomonadota</taxon>
        <taxon>Gammaproteobacteria</taxon>
        <taxon>Pseudomonadales</taxon>
        <taxon>Pseudomonadaceae</taxon>
        <taxon>Pseudomonas</taxon>
    </lineage>
</organism>
<dbReference type="Proteomes" id="UP000061348">
    <property type="component" value="Unassembled WGS sequence"/>
</dbReference>
<accession>A0A120G8Z6</accession>
<reference evidence="1 2" key="1">
    <citation type="submission" date="2015-05" db="EMBL/GenBank/DDBJ databases">
        <title>A genomic and transcriptomic approach to investigate the blue pigment phenotype in Pseudomonas fluorescens.</title>
        <authorList>
            <person name="Andreani N.A."/>
            <person name="Cardazzo B."/>
        </authorList>
    </citation>
    <scope>NUCLEOTIDE SEQUENCE [LARGE SCALE GENOMIC DNA]</scope>
    <source>
        <strain evidence="1 2">Ps_22</strain>
    </source>
</reference>
<gene>
    <name evidence="1" type="ORF">PFLmoz3_00752</name>
</gene>
<evidence type="ECO:0000313" key="1">
    <source>
        <dbReference type="EMBL" id="KWV89639.1"/>
    </source>
</evidence>
<dbReference type="AntiFam" id="ANF00095">
    <property type="entry name" value="Shadow ORF (opposite ABC transporters)"/>
</dbReference>
<dbReference type="EMBL" id="LCYA01000029">
    <property type="protein sequence ID" value="KWV89639.1"/>
    <property type="molecule type" value="Genomic_DNA"/>
</dbReference>
<dbReference type="AlphaFoldDB" id="A0A120G8Z6"/>
<comment type="caution">
    <text evidence="1">The sequence shown here is derived from an EMBL/GenBank/DDBJ whole genome shotgun (WGS) entry which is preliminary data.</text>
</comment>
<dbReference type="AntiFam" id="ANF00142">
    <property type="entry name" value="Shadow ORF (opposite yadG)"/>
</dbReference>
<proteinExistence type="predicted"/>
<protein>
    <submittedName>
        <fullName evidence="1">Uncharacterized protein</fullName>
    </submittedName>
</protein>
<evidence type="ECO:0000313" key="2">
    <source>
        <dbReference type="Proteomes" id="UP000061348"/>
    </source>
</evidence>
<name>A0A120G8Z6_PSEFL</name>